<dbReference type="Proteomes" id="UP000002093">
    <property type="component" value="Segment"/>
</dbReference>
<proteinExistence type="predicted"/>
<dbReference type="EMBL" id="AF396866">
    <property type="protein sequence ID" value="AAK94380.1"/>
    <property type="molecule type" value="Genomic_DNA"/>
</dbReference>
<dbReference type="KEGG" id="vg:921720"/>
<evidence type="ECO:0000313" key="1">
    <source>
        <dbReference type="EMBL" id="AAK94380.1"/>
    </source>
</evidence>
<accession>Q94MS4</accession>
<dbReference type="OrthoDB" id="34820at10239"/>
<organism evidence="1 2">
    <name type="scientific">Myxococcus phage Mx8</name>
    <dbReference type="NCBI Taxonomy" id="49964"/>
    <lineage>
        <taxon>Viruses</taxon>
        <taxon>Duplodnaviria</taxon>
        <taxon>Heunggongvirae</taxon>
        <taxon>Uroviricota</taxon>
        <taxon>Caudoviricetes</taxon>
        <taxon>Myxoctovirus</taxon>
        <taxon>Myxoctovirus Mx8</taxon>
    </lineage>
</organism>
<dbReference type="GeneID" id="921720"/>
<reference evidence="1 2" key="1">
    <citation type="submission" date="2001-06" db="EMBL/GenBank/DDBJ databases">
        <title>Genome organization of temperate Myxococcus phage Mx8.</title>
        <authorList>
            <person name="Youderian P."/>
            <person name="Walthers D."/>
            <person name="Salmi D."/>
            <person name="Magrini V."/>
            <person name="Hartzell P.L."/>
        </authorList>
    </citation>
    <scope>NUCLEOTIDE SEQUENCE [LARGE SCALE GENOMIC DNA]</scope>
</reference>
<protein>
    <submittedName>
        <fullName evidence="1">Virion structural protein</fullName>
    </submittedName>
</protein>
<dbReference type="RefSeq" id="NP_203459.1">
    <property type="nucleotide sequence ID" value="NC_003085.1"/>
</dbReference>
<name>Q94MS4_9CAUD</name>
<sequence>MNESQPTDFADTPQGWAQRWQEEMSAAREPLEKWHTQGKEIVKRYRDERDSAHDAETRWNLFSTNIQTQMASLYGQTPKVSVSRRFADADDDVARVASELLERLLNTDIEKDSDTFQQALEYALQDRLLPGFGLCRIRYEVEWEEVAGVDAILDEATGAELAAAVPPTQRKAYECVETDYLHWQDVLWSPARVWHEVRWLAFRNLLDMREFNARFDADGSRNLWASVPKVGKPKDGKDGQSCHPWDRAEVWEIWDKGGRKVDWYVEGYSAVLDTQPDPLGLESFFPCPKPLLANWTTDKVVPRPDFVLAQDLYKEIDLVSTRITLLERAIRVVGVYDKSSGLTIGRLLSEAAQNDLIPVENWLTFADKGGLRGVVDWFPLEPVVAALTSLRDYRRELVDALHQVTGMADIMRGASDPRETAMAQGVKAKFGSIRLQRLQDEVARFASDIQRLKAEVIAEHYDVASILAQANAEFTFDKELAPKAAELIKSRFSMYRVEVKPEAVSLQDFAALRNEKMEVLSGIASFMQGVAPLAQQVPGSAPFLLQMLKWSVSGLRGSSTIEGVLDKAIAAAEEAQKQAAQQSPAPQQPDPKVVAQAMKGQQEMAKVQAEVQGDLLRIQAETQANETKERQQAEWNVREAAQKNLISQAARAMNPQARNGGMP</sequence>
<evidence type="ECO:0000313" key="2">
    <source>
        <dbReference type="Proteomes" id="UP000002093"/>
    </source>
</evidence>
<keyword evidence="2" id="KW-1185">Reference proteome</keyword>